<dbReference type="InterPro" id="IPR045424">
    <property type="entry name" value="DUF6509"/>
</dbReference>
<sequence>MELELLEISEYTVEKLKDPFGILSGDRYEFTLLIEVDEEDELYRPAGLYVRVVYALASGGEGRVVSHEIRERGTDQLLDFGLEEDELAEAAAFCAAHAGEADNV</sequence>
<name>A0A2N5N6N1_9BACL</name>
<gene>
    <name evidence="1" type="ORF">B8V81_4423</name>
</gene>
<dbReference type="RefSeq" id="WP_043110834.1">
    <property type="nucleotide sequence ID" value="NZ_BIMM01000043.1"/>
</dbReference>
<dbReference type="OrthoDB" id="2736409at2"/>
<protein>
    <recommendedName>
        <fullName evidence="3">Pullulanase</fullName>
    </recommendedName>
</protein>
<dbReference type="Proteomes" id="UP000234789">
    <property type="component" value="Unassembled WGS sequence"/>
</dbReference>
<comment type="caution">
    <text evidence="1">The sequence shown here is derived from an EMBL/GenBank/DDBJ whole genome shotgun (WGS) entry which is preliminary data.</text>
</comment>
<proteinExistence type="predicted"/>
<dbReference type="Pfam" id="PF20119">
    <property type="entry name" value="DUF6509"/>
    <property type="match status" value="1"/>
</dbReference>
<organism evidence="1 2">
    <name type="scientific">Paenibacillus pasadenensis</name>
    <dbReference type="NCBI Taxonomy" id="217090"/>
    <lineage>
        <taxon>Bacteria</taxon>
        <taxon>Bacillati</taxon>
        <taxon>Bacillota</taxon>
        <taxon>Bacilli</taxon>
        <taxon>Bacillales</taxon>
        <taxon>Paenibacillaceae</taxon>
        <taxon>Paenibacillus</taxon>
    </lineage>
</organism>
<reference evidence="1 2" key="1">
    <citation type="submission" date="2017-05" db="EMBL/GenBank/DDBJ databases">
        <title>Functional genome analysis of Paenibacillus pasadenensis strain R16: insights on endophytic life style and antifungal activity.</title>
        <authorList>
            <person name="Passera A."/>
            <person name="Marcolungo L."/>
            <person name="Casati P."/>
            <person name="Brasca M."/>
            <person name="Quaglino F."/>
            <person name="Delledonne M."/>
        </authorList>
    </citation>
    <scope>NUCLEOTIDE SEQUENCE [LARGE SCALE GENOMIC DNA]</scope>
    <source>
        <strain evidence="1 2">R16</strain>
    </source>
</reference>
<keyword evidence="2" id="KW-1185">Reference proteome</keyword>
<accession>A0A2N5N6N1</accession>
<evidence type="ECO:0008006" key="3">
    <source>
        <dbReference type="Google" id="ProtNLM"/>
    </source>
</evidence>
<dbReference type="EMBL" id="NFEZ01000004">
    <property type="protein sequence ID" value="PLT45992.1"/>
    <property type="molecule type" value="Genomic_DNA"/>
</dbReference>
<evidence type="ECO:0000313" key="2">
    <source>
        <dbReference type="Proteomes" id="UP000234789"/>
    </source>
</evidence>
<dbReference type="AlphaFoldDB" id="A0A2N5N6N1"/>
<evidence type="ECO:0000313" key="1">
    <source>
        <dbReference type="EMBL" id="PLT45992.1"/>
    </source>
</evidence>